<name>A0ACD1GQX8_9EURO</name>
<evidence type="ECO:0000313" key="1">
    <source>
        <dbReference type="EMBL" id="RAH63774.1"/>
    </source>
</evidence>
<keyword evidence="2" id="KW-1185">Reference proteome</keyword>
<accession>A0ACD1GQX8</accession>
<proteinExistence type="predicted"/>
<gene>
    <name evidence="1" type="ORF">BO66DRAFT_476326</name>
</gene>
<dbReference type="EMBL" id="KZ825033">
    <property type="protein sequence ID" value="RAH63774.1"/>
    <property type="molecule type" value="Genomic_DNA"/>
</dbReference>
<reference evidence="1" key="1">
    <citation type="submission" date="2018-02" db="EMBL/GenBank/DDBJ databases">
        <title>The genomes of Aspergillus section Nigri reveals drivers in fungal speciation.</title>
        <authorList>
            <consortium name="DOE Joint Genome Institute"/>
            <person name="Vesth T.C."/>
            <person name="Nybo J."/>
            <person name="Theobald S."/>
            <person name="Brandl J."/>
            <person name="Frisvad J.C."/>
            <person name="Nielsen K.F."/>
            <person name="Lyhne E.K."/>
            <person name="Kogle M.E."/>
            <person name="Kuo A."/>
            <person name="Riley R."/>
            <person name="Clum A."/>
            <person name="Nolan M."/>
            <person name="Lipzen A."/>
            <person name="Salamov A."/>
            <person name="Henrissat B."/>
            <person name="Wiebenga A."/>
            <person name="De vries R.P."/>
            <person name="Grigoriev I.V."/>
            <person name="Mortensen U.H."/>
            <person name="Andersen M.R."/>
            <person name="Baker S.E."/>
        </authorList>
    </citation>
    <scope>NUCLEOTIDE SEQUENCE</scope>
    <source>
        <strain evidence="1">CBS 121060</strain>
    </source>
</reference>
<sequence length="188" mass="20494">MQPGLREPCLSPSVQNSVPGSGNPTSPVKLNLSGLKLLLVADPAADRVHTLADWWVSEITLIRYTCHDWEQSSMRQIESSQVAAGATVSDSWYFAPGEDLPGAVQQCWVKLGDIGYCPCGTTKHFLSRSRIIVRIATPESLICNSHLHTTQLTMCASWYGMLASTAATSVLGWHKAIETSHRITTQVS</sequence>
<evidence type="ECO:0000313" key="2">
    <source>
        <dbReference type="Proteomes" id="UP000249661"/>
    </source>
</evidence>
<organism evidence="1 2">
    <name type="scientific">Aspergillus aculeatinus CBS 121060</name>
    <dbReference type="NCBI Taxonomy" id="1448322"/>
    <lineage>
        <taxon>Eukaryota</taxon>
        <taxon>Fungi</taxon>
        <taxon>Dikarya</taxon>
        <taxon>Ascomycota</taxon>
        <taxon>Pezizomycotina</taxon>
        <taxon>Eurotiomycetes</taxon>
        <taxon>Eurotiomycetidae</taxon>
        <taxon>Eurotiales</taxon>
        <taxon>Aspergillaceae</taxon>
        <taxon>Aspergillus</taxon>
        <taxon>Aspergillus subgen. Circumdati</taxon>
    </lineage>
</organism>
<dbReference type="Proteomes" id="UP000249661">
    <property type="component" value="Unassembled WGS sequence"/>
</dbReference>
<protein>
    <submittedName>
        <fullName evidence="1">Uncharacterized protein</fullName>
    </submittedName>
</protein>